<dbReference type="InterPro" id="IPR044730">
    <property type="entry name" value="RNase_H-like_dom_plant"/>
</dbReference>
<dbReference type="PANTHER" id="PTHR47723:SF19">
    <property type="entry name" value="POLYNUCLEOTIDYL TRANSFERASE, RIBONUCLEASE H-LIKE SUPERFAMILY PROTEIN"/>
    <property type="match status" value="1"/>
</dbReference>
<evidence type="ECO:0000313" key="3">
    <source>
        <dbReference type="Proteomes" id="UP001497516"/>
    </source>
</evidence>
<dbReference type="InterPro" id="IPR002156">
    <property type="entry name" value="RNaseH_domain"/>
</dbReference>
<organism evidence="2 3">
    <name type="scientific">Linum trigynum</name>
    <dbReference type="NCBI Taxonomy" id="586398"/>
    <lineage>
        <taxon>Eukaryota</taxon>
        <taxon>Viridiplantae</taxon>
        <taxon>Streptophyta</taxon>
        <taxon>Embryophyta</taxon>
        <taxon>Tracheophyta</taxon>
        <taxon>Spermatophyta</taxon>
        <taxon>Magnoliopsida</taxon>
        <taxon>eudicotyledons</taxon>
        <taxon>Gunneridae</taxon>
        <taxon>Pentapetalae</taxon>
        <taxon>rosids</taxon>
        <taxon>fabids</taxon>
        <taxon>Malpighiales</taxon>
        <taxon>Linaceae</taxon>
        <taxon>Linum</taxon>
    </lineage>
</organism>
<dbReference type="GO" id="GO:0004523">
    <property type="term" value="F:RNA-DNA hybrid ribonuclease activity"/>
    <property type="evidence" value="ECO:0007669"/>
    <property type="project" value="InterPro"/>
</dbReference>
<evidence type="ECO:0000313" key="2">
    <source>
        <dbReference type="EMBL" id="CAL1372532.1"/>
    </source>
</evidence>
<dbReference type="InterPro" id="IPR053151">
    <property type="entry name" value="RNase_H-like"/>
</dbReference>
<dbReference type="CDD" id="cd06222">
    <property type="entry name" value="RNase_H_like"/>
    <property type="match status" value="1"/>
</dbReference>
<dbReference type="GO" id="GO:0003676">
    <property type="term" value="F:nucleic acid binding"/>
    <property type="evidence" value="ECO:0007669"/>
    <property type="project" value="InterPro"/>
</dbReference>
<accession>A0AAV2DGW3</accession>
<dbReference type="AlphaFoldDB" id="A0AAV2DGW3"/>
<dbReference type="Gene3D" id="3.30.420.10">
    <property type="entry name" value="Ribonuclease H-like superfamily/Ribonuclease H"/>
    <property type="match status" value="1"/>
</dbReference>
<name>A0AAV2DGW3_9ROSI</name>
<keyword evidence="3" id="KW-1185">Reference proteome</keyword>
<gene>
    <name evidence="2" type="ORF">LTRI10_LOCUS14533</name>
</gene>
<dbReference type="SUPFAM" id="SSF53098">
    <property type="entry name" value="Ribonuclease H-like"/>
    <property type="match status" value="1"/>
</dbReference>
<sequence>MKATRVVANVGWEPPSEGWVMLNVDGASNGNPGMAGAGGVVRDTLGNWAGGFVANIGSATACLAELWAIYYGLEITWRLGYRVVRVASDSQLAVQLIKNRQDPIHPYATLLGLIRRKLSQDWLVSLSHTYREGNRVADWLSKHSLVYPYGLHELTSPPSGVVPLLRDDMLGVTFERHVVASSSSST</sequence>
<dbReference type="InterPro" id="IPR012337">
    <property type="entry name" value="RNaseH-like_sf"/>
</dbReference>
<evidence type="ECO:0000259" key="1">
    <source>
        <dbReference type="PROSITE" id="PS50879"/>
    </source>
</evidence>
<dbReference type="Pfam" id="PF13456">
    <property type="entry name" value="RVT_3"/>
    <property type="match status" value="1"/>
</dbReference>
<dbReference type="PANTHER" id="PTHR47723">
    <property type="entry name" value="OS05G0353850 PROTEIN"/>
    <property type="match status" value="1"/>
</dbReference>
<feature type="domain" description="RNase H type-1" evidence="1">
    <location>
        <begin position="16"/>
        <end position="146"/>
    </location>
</feature>
<dbReference type="EMBL" id="OZ034815">
    <property type="protein sequence ID" value="CAL1372532.1"/>
    <property type="molecule type" value="Genomic_DNA"/>
</dbReference>
<dbReference type="PROSITE" id="PS50879">
    <property type="entry name" value="RNASE_H_1"/>
    <property type="match status" value="1"/>
</dbReference>
<reference evidence="2 3" key="1">
    <citation type="submission" date="2024-04" db="EMBL/GenBank/DDBJ databases">
        <authorList>
            <person name="Fracassetti M."/>
        </authorList>
    </citation>
    <scope>NUCLEOTIDE SEQUENCE [LARGE SCALE GENOMIC DNA]</scope>
</reference>
<protein>
    <recommendedName>
        <fullName evidence="1">RNase H type-1 domain-containing protein</fullName>
    </recommendedName>
</protein>
<proteinExistence type="predicted"/>
<dbReference type="InterPro" id="IPR036397">
    <property type="entry name" value="RNaseH_sf"/>
</dbReference>
<dbReference type="Proteomes" id="UP001497516">
    <property type="component" value="Chromosome 2"/>
</dbReference>